<keyword evidence="3" id="KW-1185">Reference proteome</keyword>
<gene>
    <name evidence="2" type="ORF">BITS_1181</name>
</gene>
<comment type="caution">
    <text evidence="2">The sequence shown here is derived from an EMBL/GenBank/DDBJ whole genome shotgun (WGS) entry which is preliminary data.</text>
</comment>
<sequence length="312" mass="33233">MVRESRMMWVVMLCGVAVALISARVAIAVDEEGVVAGSVIPGFALSMVGILSCVCMIAGEAVKQYKPLHDSSRQSRVWAIAVGDSVAGHVLRTVLAAVMVAATCAYGGFGLIRQPSSLHVSDEGLPMVAMDYLHKDNRHRILALRAEGSTIVQWTSMRTSRGDLIDSSPAQRAQFASGIQSPQQESLAASSARLLANADAEAVANISALGYGGIYVVASGDEHIDEDATQRLISNINASDGVQAVVSSDSGTYYRLTINDPNAQVIDNSGVQYASSTTWRTAWLIIMGIVVAMYCLVAVPRPSAQRYRQEEA</sequence>
<feature type="transmembrane region" description="Helical" evidence="1">
    <location>
        <begin position="94"/>
        <end position="112"/>
    </location>
</feature>
<keyword evidence="1" id="KW-1133">Transmembrane helix</keyword>
<evidence type="ECO:0000313" key="3">
    <source>
        <dbReference type="Proteomes" id="UP000029080"/>
    </source>
</evidence>
<dbReference type="eggNOG" id="COG5617">
    <property type="taxonomic scope" value="Bacteria"/>
</dbReference>
<evidence type="ECO:0000313" key="2">
    <source>
        <dbReference type="EMBL" id="KFJ06500.1"/>
    </source>
</evidence>
<keyword evidence="1" id="KW-0472">Membrane</keyword>
<evidence type="ECO:0000256" key="1">
    <source>
        <dbReference type="SAM" id="Phobius"/>
    </source>
</evidence>
<dbReference type="AlphaFoldDB" id="A0A087EFE9"/>
<keyword evidence="1" id="KW-0812">Transmembrane</keyword>
<feature type="transmembrane region" description="Helical" evidence="1">
    <location>
        <begin position="38"/>
        <end position="59"/>
    </location>
</feature>
<dbReference type="Proteomes" id="UP000029080">
    <property type="component" value="Unassembled WGS sequence"/>
</dbReference>
<accession>A0A087EFE9</accession>
<protein>
    <submittedName>
        <fullName evidence="2">Putative permease</fullName>
    </submittedName>
</protein>
<dbReference type="STRING" id="356829.BITS_1181"/>
<feature type="transmembrane region" description="Helical" evidence="1">
    <location>
        <begin position="281"/>
        <end position="299"/>
    </location>
</feature>
<name>A0A087EFE9_9BIFI</name>
<proteinExistence type="predicted"/>
<reference evidence="2 3" key="1">
    <citation type="submission" date="2014-03" db="EMBL/GenBank/DDBJ databases">
        <title>Genomics of Bifidobacteria.</title>
        <authorList>
            <person name="Ventura M."/>
            <person name="Milani C."/>
            <person name="Lugli G.A."/>
        </authorList>
    </citation>
    <scope>NUCLEOTIDE SEQUENCE [LARGE SCALE GENOMIC DNA]</scope>
    <source>
        <strain evidence="2 3">JCM 13495</strain>
    </source>
</reference>
<dbReference type="EMBL" id="JGZU01000007">
    <property type="protein sequence ID" value="KFJ06500.1"/>
    <property type="molecule type" value="Genomic_DNA"/>
</dbReference>
<organism evidence="2 3">
    <name type="scientific">Bifidobacterium tsurumiense</name>
    <dbReference type="NCBI Taxonomy" id="356829"/>
    <lineage>
        <taxon>Bacteria</taxon>
        <taxon>Bacillati</taxon>
        <taxon>Actinomycetota</taxon>
        <taxon>Actinomycetes</taxon>
        <taxon>Bifidobacteriales</taxon>
        <taxon>Bifidobacteriaceae</taxon>
        <taxon>Bifidobacterium</taxon>
    </lineage>
</organism>